<evidence type="ECO:0000256" key="1">
    <source>
        <dbReference type="ARBA" id="ARBA00005417"/>
    </source>
</evidence>
<reference evidence="6 7" key="1">
    <citation type="submission" date="2020-09" db="EMBL/GenBank/DDBJ databases">
        <title>Paenibacillus sp. strain PR3 16S rRNA gene Genome sequencing and assembly.</title>
        <authorList>
            <person name="Kim J."/>
        </authorList>
    </citation>
    <scope>NUCLEOTIDE SEQUENCE [LARGE SCALE GENOMIC DNA]</scope>
    <source>
        <strain evidence="6 7">PR3</strain>
    </source>
</reference>
<keyword evidence="2" id="KW-0813">Transport</keyword>
<name>A0ABR8MVN8_9BACL</name>
<comment type="caution">
    <text evidence="6">The sequence shown here is derived from an EMBL/GenBank/DDBJ whole genome shotgun (WGS) entry which is preliminary data.</text>
</comment>
<comment type="similarity">
    <text evidence="1">Belongs to the ABC transporter superfamily.</text>
</comment>
<dbReference type="InterPro" id="IPR003593">
    <property type="entry name" value="AAA+_ATPase"/>
</dbReference>
<dbReference type="Gene3D" id="3.40.50.300">
    <property type="entry name" value="P-loop containing nucleotide triphosphate hydrolases"/>
    <property type="match status" value="1"/>
</dbReference>
<dbReference type="Proteomes" id="UP000609346">
    <property type="component" value="Unassembled WGS sequence"/>
</dbReference>
<dbReference type="EMBL" id="JACXZA010000002">
    <property type="protein sequence ID" value="MBD3919131.1"/>
    <property type="molecule type" value="Genomic_DNA"/>
</dbReference>
<dbReference type="SMART" id="SM00382">
    <property type="entry name" value="AAA"/>
    <property type="match status" value="1"/>
</dbReference>
<evidence type="ECO:0000256" key="2">
    <source>
        <dbReference type="ARBA" id="ARBA00022448"/>
    </source>
</evidence>
<dbReference type="SUPFAM" id="SSF52540">
    <property type="entry name" value="P-loop containing nucleoside triphosphate hydrolases"/>
    <property type="match status" value="1"/>
</dbReference>
<keyword evidence="7" id="KW-1185">Reference proteome</keyword>
<organism evidence="6 7">
    <name type="scientific">Paenibacillus terricola</name>
    <dbReference type="NCBI Taxonomy" id="2763503"/>
    <lineage>
        <taxon>Bacteria</taxon>
        <taxon>Bacillati</taxon>
        <taxon>Bacillota</taxon>
        <taxon>Bacilli</taxon>
        <taxon>Bacillales</taxon>
        <taxon>Paenibacillaceae</taxon>
        <taxon>Paenibacillus</taxon>
    </lineage>
</organism>
<dbReference type="Pfam" id="PF00005">
    <property type="entry name" value="ABC_tran"/>
    <property type="match status" value="1"/>
</dbReference>
<dbReference type="PANTHER" id="PTHR43553">
    <property type="entry name" value="HEAVY METAL TRANSPORTER"/>
    <property type="match status" value="1"/>
</dbReference>
<evidence type="ECO:0000313" key="7">
    <source>
        <dbReference type="Proteomes" id="UP000609346"/>
    </source>
</evidence>
<dbReference type="RefSeq" id="WP_191203400.1">
    <property type="nucleotide sequence ID" value="NZ_JACXZA010000002.1"/>
</dbReference>
<accession>A0ABR8MVN8</accession>
<evidence type="ECO:0000313" key="6">
    <source>
        <dbReference type="EMBL" id="MBD3919131.1"/>
    </source>
</evidence>
<evidence type="ECO:0000256" key="4">
    <source>
        <dbReference type="ARBA" id="ARBA00022840"/>
    </source>
</evidence>
<evidence type="ECO:0000256" key="3">
    <source>
        <dbReference type="ARBA" id="ARBA00022741"/>
    </source>
</evidence>
<gene>
    <name evidence="6" type="ORF">H8B09_10225</name>
</gene>
<keyword evidence="4 6" id="KW-0067">ATP-binding</keyword>
<dbReference type="PANTHER" id="PTHR43553:SF11">
    <property type="entry name" value="ABC TRANSPORTER ATP-BINDING_PERMEASE PROTEIN YOJI"/>
    <property type="match status" value="1"/>
</dbReference>
<dbReference type="InterPro" id="IPR027417">
    <property type="entry name" value="P-loop_NTPase"/>
</dbReference>
<dbReference type="InterPro" id="IPR050095">
    <property type="entry name" value="ECF_ABC_transporter_ATP-bd"/>
</dbReference>
<feature type="domain" description="ABC transporter" evidence="5">
    <location>
        <begin position="2"/>
        <end position="218"/>
    </location>
</feature>
<keyword evidence="3" id="KW-0547">Nucleotide-binding</keyword>
<dbReference type="GO" id="GO:0005524">
    <property type="term" value="F:ATP binding"/>
    <property type="evidence" value="ECO:0007669"/>
    <property type="project" value="UniProtKB-KW"/>
</dbReference>
<evidence type="ECO:0000259" key="5">
    <source>
        <dbReference type="PROSITE" id="PS50893"/>
    </source>
</evidence>
<dbReference type="PROSITE" id="PS50893">
    <property type="entry name" value="ABC_TRANSPORTER_2"/>
    <property type="match status" value="1"/>
</dbReference>
<dbReference type="InterPro" id="IPR003439">
    <property type="entry name" value="ABC_transporter-like_ATP-bd"/>
</dbReference>
<proteinExistence type="inferred from homology"/>
<sequence>MDKVVYEYKNTKGDLFTVGPISYEFGAGEIIFIVGGNGSGKSTLAKLLTGLYVPDSGSIKVNGVEVASEHLGPCFSAIFSDVYLFNKLYGIDYSDKMGEVEFYLSVLELKDKVHIKESGFSTIKLSTGQRKRLALLISYLEDRPVCLFDEWAADQDPDYRKFFYEVLLPEMKERGKCVIVITHDDRYFEKADKILRMESGIIATELEEQLPKHSAMNL</sequence>
<protein>
    <submittedName>
        <fullName evidence="6">ATP-binding cassette domain-containing protein</fullName>
    </submittedName>
</protein>